<dbReference type="OrthoDB" id="9800780at2"/>
<feature type="domain" description="LysM" evidence="1">
    <location>
        <begin position="171"/>
        <end position="220"/>
    </location>
</feature>
<accession>H5XZT7</accession>
<protein>
    <submittedName>
        <fullName evidence="2">LysM domain-containing protein</fullName>
    </submittedName>
</protein>
<dbReference type="STRING" id="768710.DesyoDRAFT_5202"/>
<dbReference type="Gene3D" id="3.10.350.10">
    <property type="entry name" value="LysM domain"/>
    <property type="match status" value="1"/>
</dbReference>
<sequence>MPYGIKLSLYSETIELPVMPSALEIGEGGNNKTYDVVALGEINVIKNPKLSEYAFSSFFPAQRYPFVTVSPLLLPYEYVKRILKWMESKEPIRFVFISETFDINTLASIEGFDWKESAGSGDIDYTLKLKRYTPYSARRAVVAQTMTIASVSTQAIQSQPPARPNEQPPPKTYTLAAGDTLWAVAQKQLGNGGRWPELQSLNGISDAEIKRLQVGRVIKLA</sequence>
<dbReference type="PANTHER" id="PTHR34700:SF4">
    <property type="entry name" value="PHAGE-LIKE ELEMENT PBSX PROTEIN XKDP"/>
    <property type="match status" value="1"/>
</dbReference>
<dbReference type="EMBL" id="CM001441">
    <property type="protein sequence ID" value="EHQ92133.1"/>
    <property type="molecule type" value="Genomic_DNA"/>
</dbReference>
<evidence type="ECO:0000259" key="1">
    <source>
        <dbReference type="PROSITE" id="PS51782"/>
    </source>
</evidence>
<dbReference type="PROSITE" id="PS51782">
    <property type="entry name" value="LYSM"/>
    <property type="match status" value="1"/>
</dbReference>
<dbReference type="AlphaFoldDB" id="H5XZT7"/>
<organism evidence="2 3">
    <name type="scientific">Desulfosporosinus youngiae DSM 17734</name>
    <dbReference type="NCBI Taxonomy" id="768710"/>
    <lineage>
        <taxon>Bacteria</taxon>
        <taxon>Bacillati</taxon>
        <taxon>Bacillota</taxon>
        <taxon>Clostridia</taxon>
        <taxon>Eubacteriales</taxon>
        <taxon>Desulfitobacteriaceae</taxon>
        <taxon>Desulfosporosinus</taxon>
    </lineage>
</organism>
<evidence type="ECO:0000313" key="2">
    <source>
        <dbReference type="EMBL" id="EHQ92133.1"/>
    </source>
</evidence>
<dbReference type="HOGENOM" id="CLU_077348_0_0_9"/>
<name>H5XZT7_9FIRM</name>
<proteinExistence type="predicted"/>
<gene>
    <name evidence="2" type="ORF">DesyoDRAFT_5202</name>
</gene>
<evidence type="ECO:0000313" key="3">
    <source>
        <dbReference type="Proteomes" id="UP000005104"/>
    </source>
</evidence>
<dbReference type="InterPro" id="IPR036779">
    <property type="entry name" value="LysM_dom_sf"/>
</dbReference>
<dbReference type="Pfam" id="PF01476">
    <property type="entry name" value="LysM"/>
    <property type="match status" value="1"/>
</dbReference>
<dbReference type="InterPro" id="IPR052196">
    <property type="entry name" value="Bact_Kbp"/>
</dbReference>
<dbReference type="eggNOG" id="COG1652">
    <property type="taxonomic scope" value="Bacteria"/>
</dbReference>
<dbReference type="CDD" id="cd00118">
    <property type="entry name" value="LysM"/>
    <property type="match status" value="1"/>
</dbReference>
<dbReference type="InterPro" id="IPR018392">
    <property type="entry name" value="LysM"/>
</dbReference>
<reference evidence="2 3" key="1">
    <citation type="submission" date="2011-11" db="EMBL/GenBank/DDBJ databases">
        <title>The Noncontiguous Finished genome of Desulfosporosinus youngiae DSM 17734.</title>
        <authorList>
            <consortium name="US DOE Joint Genome Institute (JGI-PGF)"/>
            <person name="Lucas S."/>
            <person name="Han J."/>
            <person name="Lapidus A."/>
            <person name="Cheng J.-F."/>
            <person name="Goodwin L."/>
            <person name="Pitluck S."/>
            <person name="Peters L."/>
            <person name="Ovchinnikova G."/>
            <person name="Lu M."/>
            <person name="Land M.L."/>
            <person name="Hauser L."/>
            <person name="Pester M."/>
            <person name="Spring S."/>
            <person name="Ollivier B."/>
            <person name="Rattei T."/>
            <person name="Klenk H.-P."/>
            <person name="Wagner M."/>
            <person name="Loy A."/>
            <person name="Woyke T.J."/>
        </authorList>
    </citation>
    <scope>NUCLEOTIDE SEQUENCE [LARGE SCALE GENOMIC DNA]</scope>
    <source>
        <strain evidence="2 3">DSM 17734</strain>
    </source>
</reference>
<dbReference type="RefSeq" id="WP_007787390.1">
    <property type="nucleotide sequence ID" value="NZ_CM001441.1"/>
</dbReference>
<dbReference type="PANTHER" id="PTHR34700">
    <property type="entry name" value="POTASSIUM BINDING PROTEIN KBP"/>
    <property type="match status" value="1"/>
</dbReference>
<keyword evidence="3" id="KW-1185">Reference proteome</keyword>
<dbReference type="Proteomes" id="UP000005104">
    <property type="component" value="Chromosome"/>
</dbReference>